<dbReference type="Proteomes" id="UP000193834">
    <property type="component" value="Unassembled WGS sequence"/>
</dbReference>
<keyword evidence="2" id="KW-1185">Reference proteome</keyword>
<protein>
    <submittedName>
        <fullName evidence="1">Uncharacterized protein</fullName>
    </submittedName>
</protein>
<reference evidence="1 2" key="1">
    <citation type="submission" date="2017-04" db="EMBL/GenBank/DDBJ databases">
        <authorList>
            <person name="Afonso C.L."/>
            <person name="Miller P.J."/>
            <person name="Scott M.A."/>
            <person name="Spackman E."/>
            <person name="Goraichik I."/>
            <person name="Dimitrov K.M."/>
            <person name="Suarez D.L."/>
            <person name="Swayne D.E."/>
        </authorList>
    </citation>
    <scope>NUCLEOTIDE SEQUENCE [LARGE SCALE GENOMIC DNA]</scope>
    <source>
        <strain evidence="1 2">11</strain>
    </source>
</reference>
<evidence type="ECO:0000313" key="1">
    <source>
        <dbReference type="EMBL" id="SMG08862.1"/>
    </source>
</evidence>
<name>A0A1X7I395_9BACL</name>
<dbReference type="AlphaFoldDB" id="A0A1X7I395"/>
<accession>A0A1X7I395</accession>
<sequence length="37" mass="4123">MKRVQAASACSIATSAEVHIVEMHTTVYKGKKTYRIL</sequence>
<dbReference type="EMBL" id="FXAZ01000001">
    <property type="protein sequence ID" value="SMG08862.1"/>
    <property type="molecule type" value="Genomic_DNA"/>
</dbReference>
<organism evidence="1 2">
    <name type="scientific">Paenibacillus aquistagni</name>
    <dbReference type="NCBI Taxonomy" id="1852522"/>
    <lineage>
        <taxon>Bacteria</taxon>
        <taxon>Bacillati</taxon>
        <taxon>Bacillota</taxon>
        <taxon>Bacilli</taxon>
        <taxon>Bacillales</taxon>
        <taxon>Paenibacillaceae</taxon>
        <taxon>Paenibacillus</taxon>
    </lineage>
</organism>
<evidence type="ECO:0000313" key="2">
    <source>
        <dbReference type="Proteomes" id="UP000193834"/>
    </source>
</evidence>
<gene>
    <name evidence="1" type="ORF">SAMN06295960_0093</name>
</gene>
<dbReference type="STRING" id="1852522.SAMN06295960_0093"/>
<proteinExistence type="predicted"/>